<dbReference type="Proteomes" id="UP001153555">
    <property type="component" value="Unassembled WGS sequence"/>
</dbReference>
<feature type="non-terminal residue" evidence="1">
    <location>
        <position position="114"/>
    </location>
</feature>
<organism evidence="1 2">
    <name type="scientific">Striga hermonthica</name>
    <name type="common">Purple witchweed</name>
    <name type="synonym">Buchnera hermonthica</name>
    <dbReference type="NCBI Taxonomy" id="68872"/>
    <lineage>
        <taxon>Eukaryota</taxon>
        <taxon>Viridiplantae</taxon>
        <taxon>Streptophyta</taxon>
        <taxon>Embryophyta</taxon>
        <taxon>Tracheophyta</taxon>
        <taxon>Spermatophyta</taxon>
        <taxon>Magnoliopsida</taxon>
        <taxon>eudicotyledons</taxon>
        <taxon>Gunneridae</taxon>
        <taxon>Pentapetalae</taxon>
        <taxon>asterids</taxon>
        <taxon>lamiids</taxon>
        <taxon>Lamiales</taxon>
        <taxon>Orobanchaceae</taxon>
        <taxon>Buchnereae</taxon>
        <taxon>Striga</taxon>
    </lineage>
</organism>
<evidence type="ECO:0000313" key="1">
    <source>
        <dbReference type="EMBL" id="CAA0833733.1"/>
    </source>
</evidence>
<evidence type="ECO:0000313" key="2">
    <source>
        <dbReference type="Proteomes" id="UP001153555"/>
    </source>
</evidence>
<proteinExistence type="predicted"/>
<feature type="non-terminal residue" evidence="1">
    <location>
        <position position="1"/>
    </location>
</feature>
<dbReference type="AlphaFoldDB" id="A0A9N7NFY5"/>
<accession>A0A9N7NFY5</accession>
<comment type="caution">
    <text evidence="1">The sequence shown here is derived from an EMBL/GenBank/DDBJ whole genome shotgun (WGS) entry which is preliminary data.</text>
</comment>
<dbReference type="EMBL" id="CACSLK010027840">
    <property type="protein sequence ID" value="CAA0833733.1"/>
    <property type="molecule type" value="Genomic_DNA"/>
</dbReference>
<name>A0A9N7NFY5_STRHE</name>
<keyword evidence="2" id="KW-1185">Reference proteome</keyword>
<reference evidence="1" key="1">
    <citation type="submission" date="2019-12" db="EMBL/GenBank/DDBJ databases">
        <authorList>
            <person name="Scholes J."/>
        </authorList>
    </citation>
    <scope>NUCLEOTIDE SEQUENCE</scope>
</reference>
<sequence>VRTLIYIGWDCDFQSLIELKKLFALTYFVHKKPLNSLAKKSKKLSSSSLNFASRCLPHRRRGYGSPSPLIACSSLCPLGRLWLLQEIRAGMSAPTLAAGNSTINVGELLRQRLG</sequence>
<gene>
    <name evidence="1" type="ORF">SHERM_28991</name>
</gene>
<protein>
    <submittedName>
        <fullName evidence="1">Uncharacterized protein</fullName>
    </submittedName>
</protein>